<dbReference type="Gene3D" id="2.60.40.1460">
    <property type="entry name" value="Integrin domains. Chain A, domain 2"/>
    <property type="match status" value="1"/>
</dbReference>
<keyword evidence="6 13" id="KW-0130">Cell adhesion</keyword>
<evidence type="ECO:0000256" key="6">
    <source>
        <dbReference type="ARBA" id="ARBA00022889"/>
    </source>
</evidence>
<dbReference type="InterPro" id="IPR000413">
    <property type="entry name" value="Integrin_alpha"/>
</dbReference>
<keyword evidence="19" id="KW-1185">Reference proteome</keyword>
<dbReference type="Gene3D" id="2.130.10.130">
    <property type="entry name" value="Integrin alpha, N-terminal"/>
    <property type="match status" value="1"/>
</dbReference>
<keyword evidence="7 13" id="KW-1133">Transmembrane helix</keyword>
<dbReference type="Gene3D" id="1.20.5.930">
    <property type="entry name" value="Bicelle-embedded integrin alpha(iib) transmembrane segment"/>
    <property type="match status" value="1"/>
</dbReference>
<comment type="similarity">
    <text evidence="2 13">Belongs to the integrin alpha chain family.</text>
</comment>
<feature type="domain" description="Integrin alpha third immunoglobulin-like" evidence="17">
    <location>
        <begin position="804"/>
        <end position="1048"/>
    </location>
</feature>
<dbReference type="GO" id="GO:0009897">
    <property type="term" value="C:external side of plasma membrane"/>
    <property type="evidence" value="ECO:0007669"/>
    <property type="project" value="TreeGrafter"/>
</dbReference>
<dbReference type="Gene3D" id="2.60.40.1530">
    <property type="entry name" value="ntegrin, alpha v. Chain A, domain 4"/>
    <property type="match status" value="1"/>
</dbReference>
<feature type="transmembrane region" description="Helical" evidence="13">
    <location>
        <begin position="1064"/>
        <end position="1087"/>
    </location>
</feature>
<dbReference type="InterPro" id="IPR013517">
    <property type="entry name" value="FG-GAP"/>
</dbReference>
<dbReference type="Proteomes" id="UP000192578">
    <property type="component" value="Unassembled WGS sequence"/>
</dbReference>
<dbReference type="InterPro" id="IPR048285">
    <property type="entry name" value="Integrin_alpha_Ig-like_2"/>
</dbReference>
<evidence type="ECO:0000256" key="12">
    <source>
        <dbReference type="PROSITE-ProRule" id="PRU00803"/>
    </source>
</evidence>
<dbReference type="GO" id="GO:0007229">
    <property type="term" value="P:integrin-mediated signaling pathway"/>
    <property type="evidence" value="ECO:0007669"/>
    <property type="project" value="UniProtKB-KW"/>
</dbReference>
<evidence type="ECO:0000256" key="2">
    <source>
        <dbReference type="ARBA" id="ARBA00008054"/>
    </source>
</evidence>
<evidence type="ECO:0000259" key="15">
    <source>
        <dbReference type="Pfam" id="PF08441"/>
    </source>
</evidence>
<feature type="domain" description="Integrin alpha first immunoglubulin-like" evidence="15">
    <location>
        <begin position="474"/>
        <end position="655"/>
    </location>
</feature>
<evidence type="ECO:0000256" key="8">
    <source>
        <dbReference type="ARBA" id="ARBA00023037"/>
    </source>
</evidence>
<gene>
    <name evidence="18" type="ORF">BV898_04492</name>
</gene>
<dbReference type="GO" id="GO:0005178">
    <property type="term" value="F:integrin binding"/>
    <property type="evidence" value="ECO:0007669"/>
    <property type="project" value="TreeGrafter"/>
</dbReference>
<keyword evidence="5" id="KW-0677">Repeat</keyword>
<dbReference type="AlphaFoldDB" id="A0A1W0X294"/>
<keyword evidence="9 13" id="KW-0472">Membrane</keyword>
<comment type="caution">
    <text evidence="18">The sequence shown here is derived from an EMBL/GenBank/DDBJ whole genome shotgun (WGS) entry which is preliminary data.</text>
</comment>
<evidence type="ECO:0000256" key="3">
    <source>
        <dbReference type="ARBA" id="ARBA00022692"/>
    </source>
</evidence>
<dbReference type="OrthoDB" id="5317514at2759"/>
<feature type="repeat" description="FG-GAP" evidence="12">
    <location>
        <begin position="39"/>
        <end position="105"/>
    </location>
</feature>
<dbReference type="PRINTS" id="PR01185">
    <property type="entry name" value="INTEGRINA"/>
</dbReference>
<dbReference type="Gene3D" id="2.60.40.1510">
    <property type="entry name" value="ntegrin, alpha v. Chain A, domain 3"/>
    <property type="match status" value="1"/>
</dbReference>
<proteinExistence type="inferred from homology"/>
<evidence type="ECO:0000256" key="14">
    <source>
        <dbReference type="SAM" id="MobiDB-lite"/>
    </source>
</evidence>
<dbReference type="InterPro" id="IPR028994">
    <property type="entry name" value="Integrin_alpha_N"/>
</dbReference>
<evidence type="ECO:0000256" key="1">
    <source>
        <dbReference type="ARBA" id="ARBA00004479"/>
    </source>
</evidence>
<dbReference type="InterPro" id="IPR013519">
    <property type="entry name" value="Int_alpha_beta-p"/>
</dbReference>
<dbReference type="GO" id="GO:0098609">
    <property type="term" value="P:cell-cell adhesion"/>
    <property type="evidence" value="ECO:0007669"/>
    <property type="project" value="TreeGrafter"/>
</dbReference>
<evidence type="ECO:0000256" key="9">
    <source>
        <dbReference type="ARBA" id="ARBA00023136"/>
    </source>
</evidence>
<dbReference type="GO" id="GO:0008305">
    <property type="term" value="C:integrin complex"/>
    <property type="evidence" value="ECO:0007669"/>
    <property type="project" value="InterPro"/>
</dbReference>
<evidence type="ECO:0000259" key="16">
    <source>
        <dbReference type="Pfam" id="PF20805"/>
    </source>
</evidence>
<dbReference type="Pfam" id="PF08441">
    <property type="entry name" value="Integrin_A_Ig_1"/>
    <property type="match status" value="1"/>
</dbReference>
<evidence type="ECO:0000259" key="17">
    <source>
        <dbReference type="Pfam" id="PF20806"/>
    </source>
</evidence>
<sequence>MGPFSVILSRTGILQAIAVVSVYLCLSSLRVTSAFNLDARIPVVKRGEKGSYFGYTVAEHQQILSGSGRRSQLLVGAPRANTSQPGTVSPGTVYVCPVSTYHTDCQQIDLRNFTKDSQPPSDENASDGWLGVSLQSRGVGGQVVACAHRYKRLEGDQIWGQGMCHLFTPELSYEHGTYEACHGLRTTRGHEDFGFCQSGTSSDLAEDGTMTLGTPGALTWRGGIFSIAVSRQEGVDIDKRWFSSEMSEQRAFVGKQSYLGMSLTSGYYMGRTEGMVYFSGAPRENLTGEVMMFRKQVDGRNRTLELLARLQGEQVASQFGYSLATLDVNNDSRPDLVVGCPFYFQNEPARGGAVYVYLNSEDGVQYAEPKKLLGPAESSFGFSVANAGDLNLDGFEELAVGAPYDGAGSIYIFQGSAQGVVDEPSQIIKAAELPVPGLVTLGYSLSGGMDLDDNGYPDLLSGNFASDSIVLFRARPVIKVITEVLDLPRYVSDPTHPPKFCPDNTGKNLTCFTFRPCFRIASQNWANFNGSMSIQYRIEAETFHAKGGNRGGQYSRVKFQNAEDSQNTNVVKHSVVVTPRSWNRALCGTDMIQTVMIHNNTRDVLNPILFKLTYTLIQDAPVFPRQGAQLPRINDYPILDQTNASRVFDVKFYKDCGENEICDSDLQISGGLSLPVSPDGGYVLSLGEHNIIYLNFTLRNDGEAAYQTNLYVQHPLTFDYIGSDNKQISCSHPKDIADILRCDIGNPFPGNGEVNISMRFNTTNLQPLDREVSVALWANTTSVDKKGKQPFNLTATIVVRADIEVRGASDPLELFYSGIVTGSSAMKREEDCGLSVNHTYEIRNRGPARVSSSKIIIHWPLEVENGHKHGKYLLYLLQEPILDGPVMCKVDPRYINPVGLELSKSPAQLRAAHDRDEGAVFRNPALSSKTSVLPNASAPNQPINLSRVKREKIVASEDRVVEGKKVKIVRLDCDRGTAKCIEIVCHVRELNRDQPVVIRLRARLWNSTFIEDYRDIDTIEIRSRAEVTVDTTYHVEDAKGNNVASVLTVAKPDVSIKSPTEALAWWWILLAVLCGLLLLLLLIFILYRCKFFQRKSMEGENRRQTPSDLGTDDETKRAVSPQSDD</sequence>
<dbReference type="Pfam" id="PF01839">
    <property type="entry name" value="FG-GAP"/>
    <property type="match status" value="2"/>
</dbReference>
<evidence type="ECO:0000313" key="19">
    <source>
        <dbReference type="Proteomes" id="UP000192578"/>
    </source>
</evidence>
<feature type="repeat" description="FG-GAP" evidence="12">
    <location>
        <begin position="305"/>
        <end position="366"/>
    </location>
</feature>
<keyword evidence="11" id="KW-0325">Glycoprotein</keyword>
<feature type="repeat" description="FG-GAP" evidence="12">
    <location>
        <begin position="426"/>
        <end position="489"/>
    </location>
</feature>
<accession>A0A1W0X294</accession>
<dbReference type="SUPFAM" id="SSF69179">
    <property type="entry name" value="Integrin domains"/>
    <property type="match status" value="3"/>
</dbReference>
<keyword evidence="4" id="KW-0732">Signal</keyword>
<evidence type="ECO:0000256" key="11">
    <source>
        <dbReference type="ARBA" id="ARBA00023180"/>
    </source>
</evidence>
<dbReference type="Pfam" id="PF20806">
    <property type="entry name" value="Integrin_A_Ig_3"/>
    <property type="match status" value="1"/>
</dbReference>
<comment type="subcellular location">
    <subcellularLocation>
        <location evidence="1 13">Membrane</location>
        <topology evidence="1 13">Single-pass type I membrane protein</topology>
    </subcellularLocation>
</comment>
<feature type="region of interest" description="Disordered" evidence="14">
    <location>
        <begin position="1098"/>
        <end position="1125"/>
    </location>
</feature>
<reference evidence="19" key="1">
    <citation type="submission" date="2017-01" db="EMBL/GenBank/DDBJ databases">
        <title>Comparative genomics of anhydrobiosis in the tardigrade Hypsibius dujardini.</title>
        <authorList>
            <person name="Yoshida Y."/>
            <person name="Koutsovoulos G."/>
            <person name="Laetsch D."/>
            <person name="Stevens L."/>
            <person name="Kumar S."/>
            <person name="Horikawa D."/>
            <person name="Ishino K."/>
            <person name="Komine S."/>
            <person name="Tomita M."/>
            <person name="Blaxter M."/>
            <person name="Arakawa K."/>
        </authorList>
    </citation>
    <scope>NUCLEOTIDE SEQUENCE [LARGE SCALE GENOMIC DNA]</scope>
    <source>
        <strain evidence="19">Z151</strain>
    </source>
</reference>
<dbReference type="GO" id="GO:0048513">
    <property type="term" value="P:animal organ development"/>
    <property type="evidence" value="ECO:0007669"/>
    <property type="project" value="UniProtKB-ARBA"/>
</dbReference>
<dbReference type="EMBL" id="MTYJ01000022">
    <property type="protein sequence ID" value="OQV21593.1"/>
    <property type="molecule type" value="Genomic_DNA"/>
</dbReference>
<dbReference type="PANTHER" id="PTHR23220">
    <property type="entry name" value="INTEGRIN ALPHA"/>
    <property type="match status" value="1"/>
</dbReference>
<feature type="domain" description="Integrin alpha second immunoglobulin-like" evidence="16">
    <location>
        <begin position="656"/>
        <end position="796"/>
    </location>
</feature>
<dbReference type="SMART" id="SM00191">
    <property type="entry name" value="Int_alpha"/>
    <property type="match status" value="4"/>
</dbReference>
<keyword evidence="10 13" id="KW-0675">Receptor</keyword>
<keyword evidence="3 13" id="KW-0812">Transmembrane</keyword>
<dbReference type="SUPFAM" id="SSF69318">
    <property type="entry name" value="Integrin alpha N-terminal domain"/>
    <property type="match status" value="1"/>
</dbReference>
<evidence type="ECO:0000256" key="4">
    <source>
        <dbReference type="ARBA" id="ARBA00022729"/>
    </source>
</evidence>
<keyword evidence="8 13" id="KW-0401">Integrin</keyword>
<evidence type="ECO:0000256" key="5">
    <source>
        <dbReference type="ARBA" id="ARBA00022737"/>
    </source>
</evidence>
<feature type="repeat" description="FG-GAP" evidence="12">
    <location>
        <begin position="367"/>
        <end position="422"/>
    </location>
</feature>
<evidence type="ECO:0000256" key="7">
    <source>
        <dbReference type="ARBA" id="ARBA00022989"/>
    </source>
</evidence>
<dbReference type="Pfam" id="PF20805">
    <property type="entry name" value="Integrin_A_Ig_2"/>
    <property type="match status" value="1"/>
</dbReference>
<evidence type="ECO:0000256" key="13">
    <source>
        <dbReference type="RuleBase" id="RU003762"/>
    </source>
</evidence>
<dbReference type="InterPro" id="IPR013649">
    <property type="entry name" value="Integrin_alpha_Ig-like_1"/>
</dbReference>
<dbReference type="GO" id="GO:0007160">
    <property type="term" value="P:cell-matrix adhesion"/>
    <property type="evidence" value="ECO:0007669"/>
    <property type="project" value="TreeGrafter"/>
</dbReference>
<dbReference type="PROSITE" id="PS51470">
    <property type="entry name" value="FG_GAP"/>
    <property type="match status" value="4"/>
</dbReference>
<evidence type="ECO:0000313" key="18">
    <source>
        <dbReference type="EMBL" id="OQV21593.1"/>
    </source>
</evidence>
<evidence type="ECO:0000256" key="10">
    <source>
        <dbReference type="ARBA" id="ARBA00023170"/>
    </source>
</evidence>
<dbReference type="PANTHER" id="PTHR23220:SF122">
    <property type="entry name" value="INTEGRIN ALPHA-PS1"/>
    <property type="match status" value="1"/>
</dbReference>
<protein>
    <submittedName>
        <fullName evidence="18">Integrin alpha-PS1</fullName>
    </submittedName>
</protein>
<dbReference type="InterPro" id="IPR032695">
    <property type="entry name" value="Integrin_dom_sf"/>
</dbReference>
<dbReference type="GO" id="GO:0033627">
    <property type="term" value="P:cell adhesion mediated by integrin"/>
    <property type="evidence" value="ECO:0007669"/>
    <property type="project" value="TreeGrafter"/>
</dbReference>
<organism evidence="18 19">
    <name type="scientific">Hypsibius exemplaris</name>
    <name type="common">Freshwater tardigrade</name>
    <dbReference type="NCBI Taxonomy" id="2072580"/>
    <lineage>
        <taxon>Eukaryota</taxon>
        <taxon>Metazoa</taxon>
        <taxon>Ecdysozoa</taxon>
        <taxon>Tardigrada</taxon>
        <taxon>Eutardigrada</taxon>
        <taxon>Parachela</taxon>
        <taxon>Hypsibioidea</taxon>
        <taxon>Hypsibiidae</taxon>
        <taxon>Hypsibius</taxon>
    </lineage>
</organism>
<name>A0A1W0X294_HYPEX</name>
<dbReference type="InterPro" id="IPR048286">
    <property type="entry name" value="Integrin_alpha_Ig-like_3"/>
</dbReference>